<feature type="transmembrane region" description="Helical" evidence="5">
    <location>
        <begin position="50"/>
        <end position="68"/>
    </location>
</feature>
<dbReference type="Proteomes" id="UP000289734">
    <property type="component" value="Unassembled WGS sequence"/>
</dbReference>
<evidence type="ECO:0000256" key="3">
    <source>
        <dbReference type="ARBA" id="ARBA00022989"/>
    </source>
</evidence>
<keyword evidence="3 5" id="KW-1133">Transmembrane helix</keyword>
<feature type="transmembrane region" description="Helical" evidence="5">
    <location>
        <begin position="12"/>
        <end position="30"/>
    </location>
</feature>
<proteinExistence type="predicted"/>
<dbReference type="EMBL" id="SBKQ01000001">
    <property type="protein sequence ID" value="RXR35329.1"/>
    <property type="molecule type" value="Genomic_DNA"/>
</dbReference>
<comment type="subcellular location">
    <subcellularLocation>
        <location evidence="1">Membrane</location>
        <topology evidence="1">Multi-pass membrane protein</topology>
    </subcellularLocation>
</comment>
<feature type="transmembrane region" description="Helical" evidence="5">
    <location>
        <begin position="98"/>
        <end position="116"/>
    </location>
</feature>
<keyword evidence="2 5" id="KW-0812">Transmembrane</keyword>
<keyword evidence="4 5" id="KW-0472">Membrane</keyword>
<dbReference type="AlphaFoldDB" id="A0A4Q1L0E3"/>
<dbReference type="RefSeq" id="WP_129462754.1">
    <property type="nucleotide sequence ID" value="NZ_SBKQ01000001.1"/>
</dbReference>
<evidence type="ECO:0000313" key="7">
    <source>
        <dbReference type="Proteomes" id="UP000289734"/>
    </source>
</evidence>
<accession>A0A4Q1L0E3</accession>
<sequence length="124" mass="13789">MNSQFTKLMRILLGAILVIFGLNKFFNFIPAPELPENAADFINSLASTGYVLQVVGIVEILIGALLLLNKWVAFALIVLVPISVNILLFHLFLDIPGISGALLVTIFNGVLMYKLWPKYRPLFN</sequence>
<comment type="caution">
    <text evidence="6">The sequence shown here is derived from an EMBL/GenBank/DDBJ whole genome shotgun (WGS) entry which is preliminary data.</text>
</comment>
<dbReference type="Pfam" id="PF07681">
    <property type="entry name" value="DoxX"/>
    <property type="match status" value="1"/>
</dbReference>
<organism evidence="6 7">
    <name type="scientific">Flavobacterium piscinae</name>
    <dbReference type="NCBI Taxonomy" id="2506424"/>
    <lineage>
        <taxon>Bacteria</taxon>
        <taxon>Pseudomonadati</taxon>
        <taxon>Bacteroidota</taxon>
        <taxon>Flavobacteriia</taxon>
        <taxon>Flavobacteriales</taxon>
        <taxon>Flavobacteriaceae</taxon>
        <taxon>Flavobacterium</taxon>
    </lineage>
</organism>
<evidence type="ECO:0000256" key="1">
    <source>
        <dbReference type="ARBA" id="ARBA00004141"/>
    </source>
</evidence>
<name>A0A4Q1L0E3_9FLAO</name>
<evidence type="ECO:0000256" key="5">
    <source>
        <dbReference type="SAM" id="Phobius"/>
    </source>
</evidence>
<evidence type="ECO:0000313" key="6">
    <source>
        <dbReference type="EMBL" id="RXR35329.1"/>
    </source>
</evidence>
<dbReference type="InterPro" id="IPR032808">
    <property type="entry name" value="DoxX"/>
</dbReference>
<protein>
    <submittedName>
        <fullName evidence="6">DoxX family membrane protein</fullName>
    </submittedName>
</protein>
<keyword evidence="7" id="KW-1185">Reference proteome</keyword>
<evidence type="ECO:0000256" key="2">
    <source>
        <dbReference type="ARBA" id="ARBA00022692"/>
    </source>
</evidence>
<dbReference type="GO" id="GO:0016020">
    <property type="term" value="C:membrane"/>
    <property type="evidence" value="ECO:0007669"/>
    <property type="project" value="UniProtKB-SubCell"/>
</dbReference>
<gene>
    <name evidence="6" type="ORF">EQG68_00085</name>
</gene>
<reference evidence="7" key="1">
    <citation type="submission" date="2019-01" db="EMBL/GenBank/DDBJ databases">
        <title>Cytophagaceae bacterium strain CAR-16.</title>
        <authorList>
            <person name="Chen W.-M."/>
        </authorList>
    </citation>
    <scope>NUCLEOTIDE SEQUENCE [LARGE SCALE GENOMIC DNA]</scope>
    <source>
        <strain evidence="7">ICH-30</strain>
    </source>
</reference>
<dbReference type="OrthoDB" id="8161897at2"/>
<evidence type="ECO:0000256" key="4">
    <source>
        <dbReference type="ARBA" id="ARBA00023136"/>
    </source>
</evidence>
<feature type="transmembrane region" description="Helical" evidence="5">
    <location>
        <begin position="73"/>
        <end position="92"/>
    </location>
</feature>